<sequence length="592" mass="63478">MAARRVLLLAAAAVAGAGAQLQLPWTTDVGNTTFGPDGPWQAVLVKLNGTGSQMQEVPLWPGGSGVSEIPTADNGGAYNMPSSAVRTGRSRAASDKWFSTVFMESEWSGFEYWDGMELEPRFGSGTQITANATFVAATKWTGSAPLNETDYRPSVGILGFAPRSERSDDTTVPSILEQLKASGDIDRNAFSVHVGSAALGLPGSLVLGGYERNRALGQVGTFTLTDSIPIMYLRDVVLDVEVGTSTSYAEGGNGSFWQESTETGEQYTKYVGGAPGSVVVIPNPASPYIYLPPGFCEAIATSLHMTRHDATGLYLWERSTQAELFVNSSSYLGFVLSDQSATNLTIKVPFTLLNLTLEPPLAERPVSYFPCKSMESPYGFWQLGRAFLQAAFLAIDYEGEVAYMAQAPGPHLEQSVVNKLDGSAVETNPAESFAKTWQDHWQPVYMDRSSFDASDDERLSAGGKAGVAVAGVAVTALFVSGLWFWWRRKRGKGQETDAGSGSQAGSSGESFMDHGAEQKMLRVDKATELDGHTHAVELDPRTPPVEMGAPLPHEMGSHTESTRTVRHEVPSDSVVYELPTPTATPDRAAAGK</sequence>
<evidence type="ECO:0000259" key="4">
    <source>
        <dbReference type="PROSITE" id="PS51767"/>
    </source>
</evidence>
<reference evidence="5 6" key="1">
    <citation type="journal article" date="2019" name="Genome Biol. Evol.">
        <title>Genomic Plasticity Mediated by Transposable Elements in the Plant Pathogenic Fungus Colletotrichum higginsianum.</title>
        <authorList>
            <person name="Tsushima A."/>
            <person name="Gan P."/>
            <person name="Kumakura N."/>
            <person name="Narusaka M."/>
            <person name="Takano Y."/>
            <person name="Narusaka Y."/>
            <person name="Shirasu K."/>
        </authorList>
    </citation>
    <scope>NUCLEOTIDE SEQUENCE [LARGE SCALE GENOMIC DNA]</scope>
    <source>
        <strain evidence="5 6">MAFF305635-RFP</strain>
    </source>
</reference>
<accession>A0A4V4NDF4</accession>
<gene>
    <name evidence="5" type="ORF">CH35J_003237</name>
</gene>
<keyword evidence="2" id="KW-1133">Transmembrane helix</keyword>
<feature type="region of interest" description="Disordered" evidence="1">
    <location>
        <begin position="536"/>
        <end position="592"/>
    </location>
</feature>
<name>A0A4V4NDF4_9PEZI</name>
<evidence type="ECO:0000256" key="1">
    <source>
        <dbReference type="SAM" id="MobiDB-lite"/>
    </source>
</evidence>
<dbReference type="PROSITE" id="PS51767">
    <property type="entry name" value="PEPTIDASE_A1"/>
    <property type="match status" value="1"/>
</dbReference>
<keyword evidence="2" id="KW-0812">Transmembrane</keyword>
<comment type="caution">
    <text evidence="5">The sequence shown here is derived from an EMBL/GenBank/DDBJ whole genome shotgun (WGS) entry which is preliminary data.</text>
</comment>
<organism evidence="5 6">
    <name type="scientific">Colletotrichum higginsianum</name>
    <dbReference type="NCBI Taxonomy" id="80884"/>
    <lineage>
        <taxon>Eukaryota</taxon>
        <taxon>Fungi</taxon>
        <taxon>Dikarya</taxon>
        <taxon>Ascomycota</taxon>
        <taxon>Pezizomycotina</taxon>
        <taxon>Sordariomycetes</taxon>
        <taxon>Hypocreomycetidae</taxon>
        <taxon>Glomerellales</taxon>
        <taxon>Glomerellaceae</taxon>
        <taxon>Colletotrichum</taxon>
        <taxon>Colletotrichum destructivum species complex</taxon>
    </lineage>
</organism>
<feature type="transmembrane region" description="Helical" evidence="2">
    <location>
        <begin position="465"/>
        <end position="486"/>
    </location>
</feature>
<dbReference type="Proteomes" id="UP000305883">
    <property type="component" value="Unassembled WGS sequence"/>
</dbReference>
<keyword evidence="3" id="KW-0732">Signal</keyword>
<protein>
    <recommendedName>
        <fullName evidence="4">Peptidase A1 domain-containing protein</fullName>
    </recommendedName>
</protein>
<evidence type="ECO:0000256" key="3">
    <source>
        <dbReference type="SAM" id="SignalP"/>
    </source>
</evidence>
<dbReference type="EMBL" id="MWPZ01000002">
    <property type="protein sequence ID" value="TID04092.1"/>
    <property type="molecule type" value="Genomic_DNA"/>
</dbReference>
<proteinExistence type="predicted"/>
<dbReference type="SUPFAM" id="SSF50630">
    <property type="entry name" value="Acid proteases"/>
    <property type="match status" value="1"/>
</dbReference>
<dbReference type="Pfam" id="PF00026">
    <property type="entry name" value="Asp"/>
    <property type="match status" value="1"/>
</dbReference>
<feature type="compositionally biased region" description="Basic and acidic residues" evidence="1">
    <location>
        <begin position="555"/>
        <end position="570"/>
    </location>
</feature>
<dbReference type="AlphaFoldDB" id="A0A4V4NDF4"/>
<dbReference type="Gene3D" id="2.40.70.10">
    <property type="entry name" value="Acid Proteases"/>
    <property type="match status" value="1"/>
</dbReference>
<feature type="chain" id="PRO_5020251440" description="Peptidase A1 domain-containing protein" evidence="3">
    <location>
        <begin position="20"/>
        <end position="592"/>
    </location>
</feature>
<evidence type="ECO:0000256" key="2">
    <source>
        <dbReference type="SAM" id="Phobius"/>
    </source>
</evidence>
<dbReference type="InterPro" id="IPR021109">
    <property type="entry name" value="Peptidase_aspartic_dom_sf"/>
</dbReference>
<dbReference type="InterPro" id="IPR033121">
    <property type="entry name" value="PEPTIDASE_A1"/>
</dbReference>
<feature type="domain" description="Peptidase A1" evidence="4">
    <location>
        <begin position="28"/>
        <end position="405"/>
    </location>
</feature>
<feature type="compositionally biased region" description="Low complexity" evidence="1">
    <location>
        <begin position="579"/>
        <end position="592"/>
    </location>
</feature>
<keyword evidence="2" id="KW-0472">Membrane</keyword>
<evidence type="ECO:0000313" key="5">
    <source>
        <dbReference type="EMBL" id="TID04092.1"/>
    </source>
</evidence>
<dbReference type="OrthoDB" id="4074350at2759"/>
<evidence type="ECO:0000313" key="6">
    <source>
        <dbReference type="Proteomes" id="UP000305883"/>
    </source>
</evidence>
<feature type="signal peptide" evidence="3">
    <location>
        <begin position="1"/>
        <end position="19"/>
    </location>
</feature>